<comment type="caution">
    <text evidence="1">The sequence shown here is derived from an EMBL/GenBank/DDBJ whole genome shotgun (WGS) entry which is preliminary data.</text>
</comment>
<organism evidence="1">
    <name type="scientific">mine drainage metagenome</name>
    <dbReference type="NCBI Taxonomy" id="410659"/>
    <lineage>
        <taxon>unclassified sequences</taxon>
        <taxon>metagenomes</taxon>
        <taxon>ecological metagenomes</taxon>
    </lineage>
</organism>
<dbReference type="AlphaFoldDB" id="E6QU63"/>
<gene>
    <name evidence="1" type="ORF">CARN7_1581</name>
</gene>
<sequence>MQTKSSTAVFPAPAGMNRVLAAWTRLVFRVPRACGDEPIHAHGSAALVECSPRLRG</sequence>
<dbReference type="AntiFam" id="ANF00057">
    <property type="entry name" value="Translation of E. coli type CRISPR repeat"/>
</dbReference>
<reference evidence="1" key="1">
    <citation type="submission" date="2009-10" db="EMBL/GenBank/DDBJ databases">
        <title>Diversity of trophic interactions inside an arsenic-rich microbial ecosystem.</title>
        <authorList>
            <person name="Bertin P.N."/>
            <person name="Heinrich-Salmeron A."/>
            <person name="Pelletier E."/>
            <person name="Goulhen-Chollet F."/>
            <person name="Arsene-Ploetze F."/>
            <person name="Gallien S."/>
            <person name="Calteau A."/>
            <person name="Vallenet D."/>
            <person name="Casiot C."/>
            <person name="Chane-Woon-Ming B."/>
            <person name="Giloteaux L."/>
            <person name="Barakat M."/>
            <person name="Bonnefoy V."/>
            <person name="Bruneel O."/>
            <person name="Chandler M."/>
            <person name="Cleiss J."/>
            <person name="Duran R."/>
            <person name="Elbaz-Poulichet F."/>
            <person name="Fonknechten N."/>
            <person name="Lauga B."/>
            <person name="Mornico D."/>
            <person name="Ortet P."/>
            <person name="Schaeffer C."/>
            <person name="Siguier P."/>
            <person name="Alexander Thil Smith A."/>
            <person name="Van Dorsselaer A."/>
            <person name="Weissenbach J."/>
            <person name="Medigue C."/>
            <person name="Le Paslier D."/>
        </authorList>
    </citation>
    <scope>NUCLEOTIDE SEQUENCE</scope>
</reference>
<name>E6QU63_9ZZZZ</name>
<proteinExistence type="predicted"/>
<evidence type="ECO:0000313" key="1">
    <source>
        <dbReference type="EMBL" id="CBI10785.1"/>
    </source>
</evidence>
<dbReference type="EMBL" id="CABR01000105">
    <property type="protein sequence ID" value="CBI10785.1"/>
    <property type="molecule type" value="Genomic_DNA"/>
</dbReference>
<protein>
    <submittedName>
        <fullName evidence="1">Uncharacterized protein</fullName>
    </submittedName>
</protein>
<accession>E6QU63</accession>